<evidence type="ECO:0000313" key="8">
    <source>
        <dbReference type="Proteomes" id="UP000037751"/>
    </source>
</evidence>
<organism evidence="7 8">
    <name type="scientific">Malassezia pachydermatis</name>
    <dbReference type="NCBI Taxonomy" id="77020"/>
    <lineage>
        <taxon>Eukaryota</taxon>
        <taxon>Fungi</taxon>
        <taxon>Dikarya</taxon>
        <taxon>Basidiomycota</taxon>
        <taxon>Ustilaginomycotina</taxon>
        <taxon>Malasseziomycetes</taxon>
        <taxon>Malasseziales</taxon>
        <taxon>Malasseziaceae</taxon>
        <taxon>Malassezia</taxon>
    </lineage>
</organism>
<keyword evidence="5" id="KW-0175">Coiled coil</keyword>
<evidence type="ECO:0000313" key="7">
    <source>
        <dbReference type="EMBL" id="KOS16435.1"/>
    </source>
</evidence>
<dbReference type="OrthoDB" id="5532350at2759"/>
<dbReference type="RefSeq" id="XP_017994067.1">
    <property type="nucleotide sequence ID" value="XM_018137837.1"/>
</dbReference>
<sequence>MMMQALRVRTPLVRSTARMMTVRMYSPGPEGSAGSVASSKGWNRREKAQEDQYILEHEKEKLAKLRESVKHQENLVENLTKEEGKTK</sequence>
<proteinExistence type="inferred from homology"/>
<dbReference type="GO" id="GO:0005739">
    <property type="term" value="C:mitochondrion"/>
    <property type="evidence" value="ECO:0007669"/>
    <property type="project" value="UniProtKB-SubCell"/>
</dbReference>
<dbReference type="STRING" id="77020.A0A0M9VRB4"/>
<evidence type="ECO:0000256" key="5">
    <source>
        <dbReference type="SAM" id="Coils"/>
    </source>
</evidence>
<dbReference type="VEuPathDB" id="FungiDB:Malapachy_3365"/>
<dbReference type="AlphaFoldDB" id="A0A0M9VRB4"/>
<evidence type="ECO:0000256" key="3">
    <source>
        <dbReference type="ARBA" id="ARBA00023128"/>
    </source>
</evidence>
<keyword evidence="8" id="KW-1185">Reference proteome</keyword>
<comment type="subcellular location">
    <subcellularLocation>
        <location evidence="1">Mitochondrion</location>
    </subcellularLocation>
</comment>
<comment type="similarity">
    <text evidence="2 4">Belongs to the ATPase inhibitor family.</text>
</comment>
<dbReference type="GO" id="GO:0042030">
    <property type="term" value="F:ATPase inhibitor activity"/>
    <property type="evidence" value="ECO:0007669"/>
    <property type="project" value="InterPro"/>
</dbReference>
<dbReference type="Pfam" id="PF04568">
    <property type="entry name" value="IATP"/>
    <property type="match status" value="1"/>
</dbReference>
<feature type="region of interest" description="Disordered" evidence="6">
    <location>
        <begin position="24"/>
        <end position="45"/>
    </location>
</feature>
<dbReference type="InterPro" id="IPR007648">
    <property type="entry name" value="ATPase_inhibitor_mt"/>
</dbReference>
<dbReference type="Proteomes" id="UP000037751">
    <property type="component" value="Unassembled WGS sequence"/>
</dbReference>
<feature type="coiled-coil region" evidence="5">
    <location>
        <begin position="55"/>
        <end position="82"/>
    </location>
</feature>
<comment type="caution">
    <text evidence="7">The sequence shown here is derived from an EMBL/GenBank/DDBJ whole genome shotgun (WGS) entry which is preliminary data.</text>
</comment>
<evidence type="ECO:0000256" key="4">
    <source>
        <dbReference type="RuleBase" id="RU368087"/>
    </source>
</evidence>
<name>A0A0M9VRB4_9BASI</name>
<evidence type="ECO:0000256" key="6">
    <source>
        <dbReference type="SAM" id="MobiDB-lite"/>
    </source>
</evidence>
<protein>
    <recommendedName>
        <fullName evidence="4">ATPase inhibitor, mitochondrial</fullName>
    </recommendedName>
</protein>
<evidence type="ECO:0000256" key="2">
    <source>
        <dbReference type="ARBA" id="ARBA00010901"/>
    </source>
</evidence>
<accession>A0A0M9VRB4</accession>
<keyword evidence="3" id="KW-0496">Mitochondrion</keyword>
<gene>
    <name evidence="7" type="ORF">Malapachy_3365</name>
</gene>
<dbReference type="GeneID" id="28729713"/>
<dbReference type="EMBL" id="LGAV01000001">
    <property type="protein sequence ID" value="KOS16435.1"/>
    <property type="molecule type" value="Genomic_DNA"/>
</dbReference>
<comment type="function">
    <text evidence="4">Inhibits the enzyme activity of ATPase.</text>
</comment>
<dbReference type="Gene3D" id="1.20.5.500">
    <property type="entry name" value="Single helix bin"/>
    <property type="match status" value="1"/>
</dbReference>
<evidence type="ECO:0000256" key="1">
    <source>
        <dbReference type="ARBA" id="ARBA00004173"/>
    </source>
</evidence>
<reference evidence="7 8" key="1">
    <citation type="submission" date="2015-07" db="EMBL/GenBank/DDBJ databases">
        <title>Draft Genome Sequence of Malassezia furfur CBS1878 and Malassezia pachydermatis CBS1879.</title>
        <authorList>
            <person name="Triana S."/>
            <person name="Ohm R."/>
            <person name="Gonzalez A."/>
            <person name="DeCock H."/>
            <person name="Restrepo S."/>
            <person name="Celis A."/>
        </authorList>
    </citation>
    <scope>NUCLEOTIDE SEQUENCE [LARGE SCALE GENOMIC DNA]</scope>
    <source>
        <strain evidence="7 8">CBS 1879</strain>
    </source>
</reference>